<evidence type="ECO:0000256" key="3">
    <source>
        <dbReference type="PROSITE-ProRule" id="PRU00023"/>
    </source>
</evidence>
<dbReference type="CDD" id="cd18497">
    <property type="entry name" value="BACK_ABTB1_BPOZ"/>
    <property type="match status" value="1"/>
</dbReference>
<dbReference type="Pfam" id="PF12796">
    <property type="entry name" value="Ank_2"/>
    <property type="match status" value="1"/>
</dbReference>
<keyword evidence="1" id="KW-0677">Repeat</keyword>
<dbReference type="EMBL" id="CP042188">
    <property type="protein sequence ID" value="QDS70388.1"/>
    <property type="molecule type" value="Genomic_DNA"/>
</dbReference>
<dbReference type="PANTHER" id="PTHR46231:SF1">
    <property type="entry name" value="ANKYRIN REPEAT AND BTB_POZ DOMAIN-CONTAINING PROTEIN 1"/>
    <property type="match status" value="1"/>
</dbReference>
<reference evidence="6 7" key="1">
    <citation type="submission" date="2019-07" db="EMBL/GenBank/DDBJ databases">
        <title>Finished genome of Venturia effusa.</title>
        <authorList>
            <person name="Young C.A."/>
            <person name="Cox M.P."/>
            <person name="Ganley A.R.D."/>
            <person name="David W.J."/>
        </authorList>
    </citation>
    <scope>NUCLEOTIDE SEQUENCE [LARGE SCALE GENOMIC DNA]</scope>
    <source>
        <strain evidence="7">albino</strain>
    </source>
</reference>
<dbReference type="InterPro" id="IPR000210">
    <property type="entry name" value="BTB/POZ_dom"/>
</dbReference>
<name>A0A517L456_9PEZI</name>
<dbReference type="GO" id="GO:0005737">
    <property type="term" value="C:cytoplasm"/>
    <property type="evidence" value="ECO:0007669"/>
    <property type="project" value="TreeGrafter"/>
</dbReference>
<evidence type="ECO:0000313" key="6">
    <source>
        <dbReference type="EMBL" id="QDS70388.1"/>
    </source>
</evidence>
<dbReference type="Pfam" id="PF00651">
    <property type="entry name" value="BTB"/>
    <property type="match status" value="2"/>
</dbReference>
<dbReference type="AlphaFoldDB" id="A0A517L456"/>
<dbReference type="InterPro" id="IPR036770">
    <property type="entry name" value="Ankyrin_rpt-contain_sf"/>
</dbReference>
<proteinExistence type="predicted"/>
<sequence>MVLRKDEIEKSLYEENQAISQGRLKEDSPLDLSNDFRILCEACRRGDLKVCQEQITSGVNINARDRFDYTPLILASLCGHYEVVQLLLESGALCERDTFQGERCLYNALNNRIRNLLLQYDYSKSTDPLQPLAAAITSLLTREHPQTSDITLKAVDQTFHLHKFILAARSPYFAKKLALAPETTTWRLPNTIPSESLQAVIRWLYLSDAEGDFGEDEEEQAILTGIDKLSRQLEVETLFETVLERSNRRLARQRRQAELERGRDQLETWFKNNILRHKIHIDTSKAESVQWDRSNGIFADVLLRADEDIDEEKEKEDQILREGSQPSTQDLGIPIGPFSRSRSTSRSRTAPRKSVLFPAHRAMLLRSEFFSTMFASAFREAQDTPYLQIIPIDCSPEILQVVLTYLYTERSDFSLELAIGVLFAADLLFIEKLKVKAAQIISTLGNGAASVVEADDSRGNQASGLDDLIDIYDVIRAGWDTRVHRLEEFGARYLAYRLERYIDEPEFLELIKESAARIKERQETDTIELIDDIRYYLSERFRLRFEEAGLEEMMNELELDEAGDPIAPPYELEKDIDEPTGVFRTLEGEEAGDEFAVDARDYEILLAKIDGLLERLKLDA</sequence>
<dbReference type="SUPFAM" id="SSF54695">
    <property type="entry name" value="POZ domain"/>
    <property type="match status" value="2"/>
</dbReference>
<dbReference type="Gene3D" id="1.25.40.20">
    <property type="entry name" value="Ankyrin repeat-containing domain"/>
    <property type="match status" value="1"/>
</dbReference>
<dbReference type="PANTHER" id="PTHR46231">
    <property type="entry name" value="ANKYRIN REPEAT AND BTB/POZ DOMAIN-CONTAINING PROTEIN 1"/>
    <property type="match status" value="1"/>
</dbReference>
<dbReference type="STRING" id="50376.A0A517L456"/>
<keyword evidence="2 3" id="KW-0040">ANK repeat</keyword>
<evidence type="ECO:0000256" key="1">
    <source>
        <dbReference type="ARBA" id="ARBA00022737"/>
    </source>
</evidence>
<dbReference type="PROSITE" id="PS50097">
    <property type="entry name" value="BTB"/>
    <property type="match status" value="2"/>
</dbReference>
<dbReference type="Gene3D" id="3.30.710.10">
    <property type="entry name" value="Potassium Channel Kv1.1, Chain A"/>
    <property type="match status" value="2"/>
</dbReference>
<dbReference type="FunFam" id="1.25.40.20:FF:000248">
    <property type="entry name" value="Ankyrin repeat and BTB/POZ domain protein"/>
    <property type="match status" value="1"/>
</dbReference>
<dbReference type="PROSITE" id="PS50297">
    <property type="entry name" value="ANK_REP_REGION"/>
    <property type="match status" value="1"/>
</dbReference>
<feature type="region of interest" description="Disordered" evidence="4">
    <location>
        <begin position="313"/>
        <end position="350"/>
    </location>
</feature>
<dbReference type="InterPro" id="IPR002110">
    <property type="entry name" value="Ankyrin_rpt"/>
</dbReference>
<feature type="repeat" description="ANK" evidence="3">
    <location>
        <begin position="67"/>
        <end position="92"/>
    </location>
</feature>
<protein>
    <recommendedName>
        <fullName evidence="5">BTB domain-containing protein</fullName>
    </recommendedName>
</protein>
<dbReference type="OrthoDB" id="684045at2759"/>
<dbReference type="CDD" id="cd18186">
    <property type="entry name" value="BTB_POZ_ZBTB_KLHL-like"/>
    <property type="match status" value="1"/>
</dbReference>
<feature type="domain" description="BTB" evidence="5">
    <location>
        <begin position="148"/>
        <end position="205"/>
    </location>
</feature>
<dbReference type="PROSITE" id="PS50088">
    <property type="entry name" value="ANK_REPEAT"/>
    <property type="match status" value="1"/>
</dbReference>
<keyword evidence="7" id="KW-1185">Reference proteome</keyword>
<feature type="domain" description="BTB" evidence="5">
    <location>
        <begin position="329"/>
        <end position="415"/>
    </location>
</feature>
<dbReference type="GO" id="GO:0000151">
    <property type="term" value="C:ubiquitin ligase complex"/>
    <property type="evidence" value="ECO:0007669"/>
    <property type="project" value="TreeGrafter"/>
</dbReference>
<dbReference type="InterPro" id="IPR011333">
    <property type="entry name" value="SKP1/BTB/POZ_sf"/>
</dbReference>
<evidence type="ECO:0000256" key="4">
    <source>
        <dbReference type="SAM" id="MobiDB-lite"/>
    </source>
</evidence>
<evidence type="ECO:0000313" key="7">
    <source>
        <dbReference type="Proteomes" id="UP000316270"/>
    </source>
</evidence>
<accession>A0A517L456</accession>
<evidence type="ECO:0000256" key="2">
    <source>
        <dbReference type="ARBA" id="ARBA00023043"/>
    </source>
</evidence>
<dbReference type="InterPro" id="IPR044515">
    <property type="entry name" value="ABTB1"/>
</dbReference>
<dbReference type="SMART" id="SM00248">
    <property type="entry name" value="ANK"/>
    <property type="match status" value="2"/>
</dbReference>
<gene>
    <name evidence="6" type="ORF">FKW77_009258</name>
</gene>
<organism evidence="6 7">
    <name type="scientific">Venturia effusa</name>
    <dbReference type="NCBI Taxonomy" id="50376"/>
    <lineage>
        <taxon>Eukaryota</taxon>
        <taxon>Fungi</taxon>
        <taxon>Dikarya</taxon>
        <taxon>Ascomycota</taxon>
        <taxon>Pezizomycotina</taxon>
        <taxon>Dothideomycetes</taxon>
        <taxon>Pleosporomycetidae</taxon>
        <taxon>Venturiales</taxon>
        <taxon>Venturiaceae</taxon>
        <taxon>Venturia</taxon>
    </lineage>
</organism>
<dbReference type="SMART" id="SM00225">
    <property type="entry name" value="BTB"/>
    <property type="match status" value="2"/>
</dbReference>
<evidence type="ECO:0000259" key="5">
    <source>
        <dbReference type="PROSITE" id="PS50097"/>
    </source>
</evidence>
<dbReference type="Proteomes" id="UP000316270">
    <property type="component" value="Chromosome 4"/>
</dbReference>
<dbReference type="SUPFAM" id="SSF48403">
    <property type="entry name" value="Ankyrin repeat"/>
    <property type="match status" value="1"/>
</dbReference>